<dbReference type="AlphaFoldDB" id="U1PXG8"/>
<proteinExistence type="predicted"/>
<protein>
    <recommendedName>
        <fullName evidence="3">Transposase</fullName>
    </recommendedName>
</protein>
<gene>
    <name evidence="1" type="ORF">J07HQW2_03642</name>
</gene>
<evidence type="ECO:0000313" key="1">
    <source>
        <dbReference type="EMBL" id="ERG97156.1"/>
    </source>
</evidence>
<dbReference type="Proteomes" id="UP000030710">
    <property type="component" value="Unassembled WGS sequence"/>
</dbReference>
<reference evidence="1 2" key="1">
    <citation type="journal article" date="2013" name="PLoS ONE">
        <title>Assembly-driven community genomics of a hypersaline microbial ecosystem.</title>
        <authorList>
            <person name="Podell S."/>
            <person name="Ugalde J.A."/>
            <person name="Narasingarao P."/>
            <person name="Banfield J.F."/>
            <person name="Heidelberg K.B."/>
            <person name="Allen E.E."/>
        </authorList>
    </citation>
    <scope>NUCLEOTIDE SEQUENCE [LARGE SCALE GENOMIC DNA]</scope>
    <source>
        <strain evidence="2">J07HQW2</strain>
    </source>
</reference>
<dbReference type="EMBL" id="KE356561">
    <property type="protein sequence ID" value="ERG97156.1"/>
    <property type="molecule type" value="Genomic_DNA"/>
</dbReference>
<organism evidence="1 2">
    <name type="scientific">Haloquadratum walsbyi J07HQW2</name>
    <dbReference type="NCBI Taxonomy" id="1238425"/>
    <lineage>
        <taxon>Archaea</taxon>
        <taxon>Methanobacteriati</taxon>
        <taxon>Methanobacteriota</taxon>
        <taxon>Stenosarchaea group</taxon>
        <taxon>Halobacteria</taxon>
        <taxon>Halobacteriales</taxon>
        <taxon>Haloferacaceae</taxon>
        <taxon>Haloquadratum</taxon>
    </lineage>
</organism>
<name>U1PXG8_9EURY</name>
<evidence type="ECO:0008006" key="3">
    <source>
        <dbReference type="Google" id="ProtNLM"/>
    </source>
</evidence>
<accession>U1PXG8</accession>
<sequence>MSLAAMIYNYALARQIFKSIKISPWVYEVPNETGYMQYDYGYITA</sequence>
<evidence type="ECO:0000313" key="2">
    <source>
        <dbReference type="Proteomes" id="UP000030710"/>
    </source>
</evidence>
<dbReference type="HOGENOM" id="CLU_3194459_0_0_2"/>
<dbReference type="STRING" id="1238425.J07HQW2_03642"/>